<dbReference type="PROSITE" id="PS51764">
    <property type="entry name" value="GH26"/>
    <property type="match status" value="1"/>
</dbReference>
<evidence type="ECO:0000256" key="4">
    <source>
        <dbReference type="PROSITE-ProRule" id="PRU01100"/>
    </source>
</evidence>
<accession>F4RDF4</accession>
<dbReference type="KEGG" id="mlr:MELLADRAFT_104062"/>
<dbReference type="HOGENOM" id="CLU_043977_0_0_1"/>
<evidence type="ECO:0000313" key="7">
    <source>
        <dbReference type="Proteomes" id="UP000001072"/>
    </source>
</evidence>
<dbReference type="EMBL" id="GL883097">
    <property type="protein sequence ID" value="EGG09618.1"/>
    <property type="molecule type" value="Genomic_DNA"/>
</dbReference>
<dbReference type="Pfam" id="PF02156">
    <property type="entry name" value="Glyco_hydro_26"/>
    <property type="match status" value="1"/>
</dbReference>
<protein>
    <submittedName>
        <fullName evidence="6">Family 26 glycoside hydrolase</fullName>
    </submittedName>
</protein>
<dbReference type="SUPFAM" id="SSF51445">
    <property type="entry name" value="(Trans)glycosidases"/>
    <property type="match status" value="1"/>
</dbReference>
<evidence type="ECO:0000256" key="2">
    <source>
        <dbReference type="ARBA" id="ARBA00022801"/>
    </source>
</evidence>
<evidence type="ECO:0000259" key="5">
    <source>
        <dbReference type="PROSITE" id="PS51764"/>
    </source>
</evidence>
<dbReference type="PANTHER" id="PTHR40079:SF6">
    <property type="entry name" value="GH26 DOMAIN-CONTAINING PROTEIN"/>
    <property type="match status" value="1"/>
</dbReference>
<dbReference type="InterPro" id="IPR022790">
    <property type="entry name" value="GH26_dom"/>
</dbReference>
<keyword evidence="3 4" id="KW-0326">Glycosidase</keyword>
<proteinExistence type="inferred from homology"/>
<dbReference type="STRING" id="747676.F4RDF4"/>
<evidence type="ECO:0000256" key="1">
    <source>
        <dbReference type="ARBA" id="ARBA00007754"/>
    </source>
</evidence>
<dbReference type="InParanoid" id="F4RDF4"/>
<dbReference type="GO" id="GO:0006080">
    <property type="term" value="P:substituted mannan metabolic process"/>
    <property type="evidence" value="ECO:0007669"/>
    <property type="project" value="InterPro"/>
</dbReference>
<dbReference type="InterPro" id="IPR000805">
    <property type="entry name" value="Glyco_hydro_26"/>
</dbReference>
<dbReference type="InterPro" id="IPR017853">
    <property type="entry name" value="GH"/>
</dbReference>
<sequence>MPVGGLYGVTEAMAERIADKMLELNQRNITVWLRWCHEVEPLPQFHTSKHMPSQIAPPIPIFKKKWRMVAHAVKSKAPDTYMMWAPNARYGDSIHSIRGGYTPYWPGGDYVDIAALSFYHFGGSSRKNVIPEPTQAVEKLKEFSKLYGMKGKRKPIVIAETSAPYTRSMGSGWGDWGYESEEKIKLAWLKQVFSPAMKYAVPELKAVSWFEIYKKETPPGRWYPKSEDFRLLTGDTSLSRKAAEYLSAEPN</sequence>
<evidence type="ECO:0000256" key="3">
    <source>
        <dbReference type="ARBA" id="ARBA00023295"/>
    </source>
</evidence>
<dbReference type="AlphaFoldDB" id="F4RDF4"/>
<dbReference type="GO" id="GO:0016985">
    <property type="term" value="F:mannan endo-1,4-beta-mannosidase activity"/>
    <property type="evidence" value="ECO:0007669"/>
    <property type="project" value="InterPro"/>
</dbReference>
<name>F4RDF4_MELLP</name>
<dbReference type="PANTHER" id="PTHR40079">
    <property type="entry name" value="MANNAN ENDO-1,4-BETA-MANNOSIDASE E-RELATED"/>
    <property type="match status" value="1"/>
</dbReference>
<dbReference type="Proteomes" id="UP000001072">
    <property type="component" value="Unassembled WGS sequence"/>
</dbReference>
<keyword evidence="7" id="KW-1185">Reference proteome</keyword>
<gene>
    <name evidence="6" type="ORF">MELLADRAFT_104062</name>
</gene>
<dbReference type="Gene3D" id="3.20.20.80">
    <property type="entry name" value="Glycosidases"/>
    <property type="match status" value="1"/>
</dbReference>
<feature type="domain" description="GH26" evidence="5">
    <location>
        <begin position="1"/>
        <end position="241"/>
    </location>
</feature>
<keyword evidence="2 4" id="KW-0378">Hydrolase</keyword>
<feature type="active site" description="Proton donor" evidence="4">
    <location>
        <position position="38"/>
    </location>
</feature>
<dbReference type="GeneID" id="18922154"/>
<organism evidence="7">
    <name type="scientific">Melampsora larici-populina (strain 98AG31 / pathotype 3-4-7)</name>
    <name type="common">Poplar leaf rust fungus</name>
    <dbReference type="NCBI Taxonomy" id="747676"/>
    <lineage>
        <taxon>Eukaryota</taxon>
        <taxon>Fungi</taxon>
        <taxon>Dikarya</taxon>
        <taxon>Basidiomycota</taxon>
        <taxon>Pucciniomycotina</taxon>
        <taxon>Pucciniomycetes</taxon>
        <taxon>Pucciniales</taxon>
        <taxon>Melampsoraceae</taxon>
        <taxon>Melampsora</taxon>
    </lineage>
</organism>
<comment type="similarity">
    <text evidence="1 4">Belongs to the glycosyl hydrolase 26 family.</text>
</comment>
<dbReference type="RefSeq" id="XP_007407345.1">
    <property type="nucleotide sequence ID" value="XM_007407283.1"/>
</dbReference>
<dbReference type="eggNOG" id="ENOG502S6DF">
    <property type="taxonomic scope" value="Eukaryota"/>
</dbReference>
<dbReference type="OrthoDB" id="428177at2759"/>
<evidence type="ECO:0000313" key="6">
    <source>
        <dbReference type="EMBL" id="EGG09618.1"/>
    </source>
</evidence>
<reference evidence="7" key="1">
    <citation type="journal article" date="2011" name="Proc. Natl. Acad. Sci. U.S.A.">
        <title>Obligate biotrophy features unraveled by the genomic analysis of rust fungi.</title>
        <authorList>
            <person name="Duplessis S."/>
            <person name="Cuomo C.A."/>
            <person name="Lin Y.-C."/>
            <person name="Aerts A."/>
            <person name="Tisserant E."/>
            <person name="Veneault-Fourrey C."/>
            <person name="Joly D.L."/>
            <person name="Hacquard S."/>
            <person name="Amselem J."/>
            <person name="Cantarel B.L."/>
            <person name="Chiu R."/>
            <person name="Coutinho P.M."/>
            <person name="Feau N."/>
            <person name="Field M."/>
            <person name="Frey P."/>
            <person name="Gelhaye E."/>
            <person name="Goldberg J."/>
            <person name="Grabherr M.G."/>
            <person name="Kodira C.D."/>
            <person name="Kohler A."/>
            <person name="Kuees U."/>
            <person name="Lindquist E.A."/>
            <person name="Lucas S.M."/>
            <person name="Mago R."/>
            <person name="Mauceli E."/>
            <person name="Morin E."/>
            <person name="Murat C."/>
            <person name="Pangilinan J.L."/>
            <person name="Park R."/>
            <person name="Pearson M."/>
            <person name="Quesneville H."/>
            <person name="Rouhier N."/>
            <person name="Sakthikumar S."/>
            <person name="Salamov A.A."/>
            <person name="Schmutz J."/>
            <person name="Selles B."/>
            <person name="Shapiro H."/>
            <person name="Tanguay P."/>
            <person name="Tuskan G.A."/>
            <person name="Henrissat B."/>
            <person name="Van de Peer Y."/>
            <person name="Rouze P."/>
            <person name="Ellis J.G."/>
            <person name="Dodds P.N."/>
            <person name="Schein J.E."/>
            <person name="Zhong S."/>
            <person name="Hamelin R.C."/>
            <person name="Grigoriev I.V."/>
            <person name="Szabo L.J."/>
            <person name="Martin F."/>
        </authorList>
    </citation>
    <scope>NUCLEOTIDE SEQUENCE [LARGE SCALE GENOMIC DNA]</scope>
    <source>
        <strain evidence="7">98AG31 / pathotype 3-4-7</strain>
    </source>
</reference>
<feature type="active site" description="Nucleophile" evidence="4">
    <location>
        <position position="160"/>
    </location>
</feature>
<dbReference type="VEuPathDB" id="FungiDB:MELLADRAFT_104062"/>